<dbReference type="Gene3D" id="3.30.565.10">
    <property type="entry name" value="Histidine kinase-like ATPase, C-terminal domain"/>
    <property type="match status" value="1"/>
</dbReference>
<dbReference type="InterPro" id="IPR036890">
    <property type="entry name" value="HATPase_C_sf"/>
</dbReference>
<gene>
    <name evidence="2" type="ORF">NCI00_14655</name>
</gene>
<sequence length="520" mass="60446">MDKPVTPIIGKFVIENLTVGMYDDPRCVYREYIQNSADALDKAISMELLTSQEAAIHIQISKEKKSIEIEDNGTGISSSRIVPILQNVAQSEKEIGREKGFRGIGRLGGLGYCDRLVFETSFKGENVKSIMTWDAKRLKEIVNDRTKKEEAEHVITTVTGFHEEPESVEKHYFKVIMTGVTNAEILDEEEITDYLRMVAPVPFDSGFYYKSKIYEELKKENIKIDEYKVFVGTEQIYKGYTTTLYRSKNTHPFREKTGDILDLTFFKSYDKNGQLIFWGWHSISDIQGRQLDKSNKARGLRVRKDNIQIGDENRLESLFGSNPTDTRFNFYVVGEVYALHNQLIPNGRRDDFVDSYTYSEMKDKLKPTCLKIKKLANQTSDGLSAKRDIDNFAEEQKKYEEKQRQGFVNKEEQQKLIYELNTKKEKAEKGQKTIQRLKQQAEQEDNSTLFKVLDRVVKTDRLIETVLPEINDKPVYRTDKLSKLSKEQRKLVSRIYDIIKRTLDNERAELVIQKIEEEFK</sequence>
<protein>
    <submittedName>
        <fullName evidence="2">ATP-binding protein</fullName>
    </submittedName>
</protein>
<keyword evidence="1" id="KW-0175">Coiled coil</keyword>
<evidence type="ECO:0000256" key="1">
    <source>
        <dbReference type="SAM" id="Coils"/>
    </source>
</evidence>
<keyword evidence="2" id="KW-0067">ATP-binding</keyword>
<organism evidence="2 3">
    <name type="scientific">Runella salmonicolor</name>
    <dbReference type="NCBI Taxonomy" id="2950278"/>
    <lineage>
        <taxon>Bacteria</taxon>
        <taxon>Pseudomonadati</taxon>
        <taxon>Bacteroidota</taxon>
        <taxon>Cytophagia</taxon>
        <taxon>Cytophagales</taxon>
        <taxon>Spirosomataceae</taxon>
        <taxon>Runella</taxon>
    </lineage>
</organism>
<dbReference type="EMBL" id="JAMZEL010000005">
    <property type="protein sequence ID" value="MCP1383684.1"/>
    <property type="molecule type" value="Genomic_DNA"/>
</dbReference>
<comment type="caution">
    <text evidence="2">The sequence shown here is derived from an EMBL/GenBank/DDBJ whole genome shotgun (WGS) entry which is preliminary data.</text>
</comment>
<proteinExistence type="predicted"/>
<name>A0ABT1FPL0_9BACT</name>
<accession>A0ABT1FPL0</accession>
<dbReference type="SUPFAM" id="SSF55874">
    <property type="entry name" value="ATPase domain of HSP90 chaperone/DNA topoisomerase II/histidine kinase"/>
    <property type="match status" value="1"/>
</dbReference>
<dbReference type="RefSeq" id="WP_253528727.1">
    <property type="nucleotide sequence ID" value="NZ_JAMZEL010000005.1"/>
</dbReference>
<keyword evidence="2" id="KW-0547">Nucleotide-binding</keyword>
<dbReference type="Pfam" id="PF13589">
    <property type="entry name" value="HATPase_c_3"/>
    <property type="match status" value="1"/>
</dbReference>
<evidence type="ECO:0000313" key="3">
    <source>
        <dbReference type="Proteomes" id="UP001204772"/>
    </source>
</evidence>
<keyword evidence="3" id="KW-1185">Reference proteome</keyword>
<dbReference type="Proteomes" id="UP001204772">
    <property type="component" value="Unassembled WGS sequence"/>
</dbReference>
<reference evidence="2 3" key="1">
    <citation type="submission" date="2022-06" db="EMBL/GenBank/DDBJ databases">
        <title>Runella sp. S5 genome sequencing.</title>
        <authorList>
            <person name="Park S."/>
        </authorList>
    </citation>
    <scope>NUCLEOTIDE SEQUENCE [LARGE SCALE GENOMIC DNA]</scope>
    <source>
        <strain evidence="2 3">S5</strain>
    </source>
</reference>
<dbReference type="GO" id="GO:0005524">
    <property type="term" value="F:ATP binding"/>
    <property type="evidence" value="ECO:0007669"/>
    <property type="project" value="UniProtKB-KW"/>
</dbReference>
<feature type="coiled-coil region" evidence="1">
    <location>
        <begin position="420"/>
        <end position="447"/>
    </location>
</feature>
<evidence type="ECO:0000313" key="2">
    <source>
        <dbReference type="EMBL" id="MCP1383684.1"/>
    </source>
</evidence>